<dbReference type="InterPro" id="IPR048254">
    <property type="entry name" value="CDP_ALCOHOL_P_TRANSF_CS"/>
</dbReference>
<dbReference type="EC" id="2.7.8.5" evidence="4 15"/>
<evidence type="ECO:0000256" key="3">
    <source>
        <dbReference type="ARBA" id="ARBA00010441"/>
    </source>
</evidence>
<feature type="transmembrane region" description="Helical" evidence="17">
    <location>
        <begin position="136"/>
        <end position="154"/>
    </location>
</feature>
<comment type="similarity">
    <text evidence="3 16">Belongs to the CDP-alcohol phosphatidyltransferase class-I family.</text>
</comment>
<comment type="caution">
    <text evidence="18">The sequence shown here is derived from an EMBL/GenBank/DDBJ whole genome shotgun (WGS) entry which is preliminary data.</text>
</comment>
<name>A0A918WME8_9BACT</name>
<keyword evidence="7 16" id="KW-0808">Transferase</keyword>
<dbReference type="GO" id="GO:0008444">
    <property type="term" value="F:CDP-diacylglycerol-glycerol-3-phosphate 3-phosphatidyltransferase activity"/>
    <property type="evidence" value="ECO:0007669"/>
    <property type="project" value="UniProtKB-UniRule"/>
</dbReference>
<evidence type="ECO:0000256" key="13">
    <source>
        <dbReference type="ARBA" id="ARBA00023264"/>
    </source>
</evidence>
<evidence type="ECO:0000256" key="4">
    <source>
        <dbReference type="ARBA" id="ARBA00013170"/>
    </source>
</evidence>
<evidence type="ECO:0000313" key="18">
    <source>
        <dbReference type="EMBL" id="GHC56806.1"/>
    </source>
</evidence>
<evidence type="ECO:0000313" key="19">
    <source>
        <dbReference type="Proteomes" id="UP000644507"/>
    </source>
</evidence>
<feature type="transmembrane region" description="Helical" evidence="17">
    <location>
        <begin position="9"/>
        <end position="28"/>
    </location>
</feature>
<comment type="subcellular location">
    <subcellularLocation>
        <location evidence="1">Membrane</location>
        <topology evidence="1">Multi-pass membrane protein</topology>
    </subcellularLocation>
</comment>
<keyword evidence="19" id="KW-1185">Reference proteome</keyword>
<evidence type="ECO:0000256" key="7">
    <source>
        <dbReference type="ARBA" id="ARBA00022679"/>
    </source>
</evidence>
<dbReference type="GO" id="GO:0046474">
    <property type="term" value="P:glycerophospholipid biosynthetic process"/>
    <property type="evidence" value="ECO:0007669"/>
    <property type="project" value="TreeGrafter"/>
</dbReference>
<evidence type="ECO:0000256" key="8">
    <source>
        <dbReference type="ARBA" id="ARBA00022692"/>
    </source>
</evidence>
<dbReference type="InterPro" id="IPR000462">
    <property type="entry name" value="CDP-OH_P_trans"/>
</dbReference>
<dbReference type="PROSITE" id="PS00379">
    <property type="entry name" value="CDP_ALCOHOL_P_TRANSF"/>
    <property type="match status" value="1"/>
</dbReference>
<keyword evidence="12" id="KW-0594">Phospholipid biosynthesis</keyword>
<evidence type="ECO:0000256" key="1">
    <source>
        <dbReference type="ARBA" id="ARBA00004141"/>
    </source>
</evidence>
<dbReference type="InterPro" id="IPR004570">
    <property type="entry name" value="Phosphatidylglycerol_P_synth"/>
</dbReference>
<evidence type="ECO:0000256" key="5">
    <source>
        <dbReference type="ARBA" id="ARBA00014944"/>
    </source>
</evidence>
<protein>
    <recommendedName>
        <fullName evidence="5 15">CDP-diacylglycerol--glycerol-3-phosphate 3-phosphatidyltransferase</fullName>
        <ecNumber evidence="4 15">2.7.8.5</ecNumber>
    </recommendedName>
</protein>
<dbReference type="InterPro" id="IPR050324">
    <property type="entry name" value="CDP-alcohol_PTase-I"/>
</dbReference>
<dbReference type="PIRSF" id="PIRSF000847">
    <property type="entry name" value="Phos_ph_gly_syn"/>
    <property type="match status" value="1"/>
</dbReference>
<gene>
    <name evidence="18" type="primary">pgsA</name>
    <name evidence="18" type="ORF">GCM10007100_24510</name>
</gene>
<comment type="catalytic activity">
    <reaction evidence="14">
        <text>a CDP-1,2-diacyl-sn-glycerol + sn-glycerol 3-phosphate = a 1,2-diacyl-sn-glycero-3-phospho-(1'-sn-glycero-3'-phosphate) + CMP + H(+)</text>
        <dbReference type="Rhea" id="RHEA:12593"/>
        <dbReference type="ChEBI" id="CHEBI:15378"/>
        <dbReference type="ChEBI" id="CHEBI:57597"/>
        <dbReference type="ChEBI" id="CHEBI:58332"/>
        <dbReference type="ChEBI" id="CHEBI:60110"/>
        <dbReference type="ChEBI" id="CHEBI:60377"/>
        <dbReference type="EC" id="2.7.8.5"/>
    </reaction>
</comment>
<organism evidence="18 19">
    <name type="scientific">Roseibacillus persicicus</name>
    <dbReference type="NCBI Taxonomy" id="454148"/>
    <lineage>
        <taxon>Bacteria</taxon>
        <taxon>Pseudomonadati</taxon>
        <taxon>Verrucomicrobiota</taxon>
        <taxon>Verrucomicrobiia</taxon>
        <taxon>Verrucomicrobiales</taxon>
        <taxon>Verrucomicrobiaceae</taxon>
        <taxon>Roseibacillus</taxon>
    </lineage>
</organism>
<accession>A0A918WME8</accession>
<dbReference type="AlphaFoldDB" id="A0A918WME8"/>
<dbReference type="GO" id="GO:0016020">
    <property type="term" value="C:membrane"/>
    <property type="evidence" value="ECO:0007669"/>
    <property type="project" value="UniProtKB-SubCell"/>
</dbReference>
<reference evidence="18" key="1">
    <citation type="journal article" date="2014" name="Int. J. Syst. Evol. Microbiol.">
        <title>Complete genome sequence of Corynebacterium casei LMG S-19264T (=DSM 44701T), isolated from a smear-ripened cheese.</title>
        <authorList>
            <consortium name="US DOE Joint Genome Institute (JGI-PGF)"/>
            <person name="Walter F."/>
            <person name="Albersmeier A."/>
            <person name="Kalinowski J."/>
            <person name="Ruckert C."/>
        </authorList>
    </citation>
    <scope>NUCLEOTIDE SEQUENCE</scope>
    <source>
        <strain evidence="18">KCTC 12988</strain>
    </source>
</reference>
<dbReference type="InterPro" id="IPR043130">
    <property type="entry name" value="CDP-OH_PTrfase_TM_dom"/>
</dbReference>
<sequence length="195" mass="21827">MTIPTYITIFRLLCIPFFVALAICYSLSVKDGAADETLRWSAVAIFIIASVSDALDGYLARKLKQFSKLGAFLDPLADKCLLLFALTTLAVFPWGPEGWRLPVWFIVLVVVRDIIIVGGLWILHHYQTGVQIKPHWSGKVCTVTQMIALGWVMLKWVPFSPLYPAVLASIFTIWSGVSYFQLGLTLIRKAPSNHE</sequence>
<comment type="pathway">
    <text evidence="2">Phospholipid metabolism; phosphatidylglycerol biosynthesis; phosphatidylglycerol from CDP-diacylglycerol: step 1/2.</text>
</comment>
<keyword evidence="10" id="KW-0443">Lipid metabolism</keyword>
<evidence type="ECO:0000256" key="9">
    <source>
        <dbReference type="ARBA" id="ARBA00022989"/>
    </source>
</evidence>
<dbReference type="Gene3D" id="1.20.120.1760">
    <property type="match status" value="1"/>
</dbReference>
<dbReference type="NCBIfam" id="TIGR00560">
    <property type="entry name" value="pgsA"/>
    <property type="match status" value="1"/>
</dbReference>
<dbReference type="PANTHER" id="PTHR14269:SF62">
    <property type="entry name" value="CDP-DIACYLGLYCEROL--GLYCEROL-3-PHOSPHATE 3-PHOSPHATIDYLTRANSFERASE 1, CHLOROPLASTIC"/>
    <property type="match status" value="1"/>
</dbReference>
<evidence type="ECO:0000256" key="11">
    <source>
        <dbReference type="ARBA" id="ARBA00023136"/>
    </source>
</evidence>
<keyword evidence="6" id="KW-0444">Lipid biosynthesis</keyword>
<keyword evidence="8 17" id="KW-0812">Transmembrane</keyword>
<feature type="transmembrane region" description="Helical" evidence="17">
    <location>
        <begin position="80"/>
        <end position="96"/>
    </location>
</feature>
<feature type="transmembrane region" description="Helical" evidence="17">
    <location>
        <begin position="166"/>
        <end position="187"/>
    </location>
</feature>
<evidence type="ECO:0000256" key="2">
    <source>
        <dbReference type="ARBA" id="ARBA00005042"/>
    </source>
</evidence>
<evidence type="ECO:0000256" key="10">
    <source>
        <dbReference type="ARBA" id="ARBA00023098"/>
    </source>
</evidence>
<evidence type="ECO:0000256" key="17">
    <source>
        <dbReference type="SAM" id="Phobius"/>
    </source>
</evidence>
<keyword evidence="9 17" id="KW-1133">Transmembrane helix</keyword>
<feature type="transmembrane region" description="Helical" evidence="17">
    <location>
        <begin position="102"/>
        <end position="124"/>
    </location>
</feature>
<dbReference type="Pfam" id="PF01066">
    <property type="entry name" value="CDP-OH_P_transf"/>
    <property type="match status" value="1"/>
</dbReference>
<keyword evidence="11 17" id="KW-0472">Membrane</keyword>
<proteinExistence type="inferred from homology"/>
<evidence type="ECO:0000256" key="16">
    <source>
        <dbReference type="RuleBase" id="RU003750"/>
    </source>
</evidence>
<evidence type="ECO:0000256" key="6">
    <source>
        <dbReference type="ARBA" id="ARBA00022516"/>
    </source>
</evidence>
<evidence type="ECO:0000256" key="14">
    <source>
        <dbReference type="ARBA" id="ARBA00048586"/>
    </source>
</evidence>
<dbReference type="PANTHER" id="PTHR14269">
    <property type="entry name" value="CDP-DIACYLGLYCEROL--GLYCEROL-3-PHOSPHATE 3-PHOSPHATIDYLTRANSFERASE-RELATED"/>
    <property type="match status" value="1"/>
</dbReference>
<evidence type="ECO:0000256" key="15">
    <source>
        <dbReference type="NCBIfam" id="TIGR00560"/>
    </source>
</evidence>
<reference evidence="18" key="2">
    <citation type="submission" date="2020-09" db="EMBL/GenBank/DDBJ databases">
        <authorList>
            <person name="Sun Q."/>
            <person name="Kim S."/>
        </authorList>
    </citation>
    <scope>NUCLEOTIDE SEQUENCE</scope>
    <source>
        <strain evidence="18">KCTC 12988</strain>
    </source>
</reference>
<dbReference type="EMBL" id="BMXI01000010">
    <property type="protein sequence ID" value="GHC56806.1"/>
    <property type="molecule type" value="Genomic_DNA"/>
</dbReference>
<keyword evidence="13" id="KW-1208">Phospholipid metabolism</keyword>
<feature type="transmembrane region" description="Helical" evidence="17">
    <location>
        <begin position="40"/>
        <end position="59"/>
    </location>
</feature>
<evidence type="ECO:0000256" key="12">
    <source>
        <dbReference type="ARBA" id="ARBA00023209"/>
    </source>
</evidence>
<dbReference type="Proteomes" id="UP000644507">
    <property type="component" value="Unassembled WGS sequence"/>
</dbReference>
<dbReference type="RefSeq" id="WP_189570283.1">
    <property type="nucleotide sequence ID" value="NZ_BMXI01000010.1"/>
</dbReference>